<dbReference type="Gene3D" id="1.20.1600.10">
    <property type="entry name" value="Outer membrane efflux proteins (OEP)"/>
    <property type="match status" value="1"/>
</dbReference>
<dbReference type="NCBIfam" id="TIGR01845">
    <property type="entry name" value="outer_NodT"/>
    <property type="match status" value="1"/>
</dbReference>
<dbReference type="RefSeq" id="WP_086066311.1">
    <property type="nucleotide sequence ID" value="NZ_CP021108.1"/>
</dbReference>
<comment type="similarity">
    <text evidence="1 2">Belongs to the outer membrane factor (OMF) (TC 1.B.17) family.</text>
</comment>
<feature type="coiled-coil region" evidence="3">
    <location>
        <begin position="404"/>
        <end position="431"/>
    </location>
</feature>
<dbReference type="PANTHER" id="PTHR30203:SF25">
    <property type="entry name" value="OUTER MEMBRANE PROTEIN-RELATED"/>
    <property type="match status" value="1"/>
</dbReference>
<keyword evidence="2" id="KW-1134">Transmembrane beta strand</keyword>
<keyword evidence="2" id="KW-0449">Lipoprotein</keyword>
<dbReference type="GO" id="GO:0015562">
    <property type="term" value="F:efflux transmembrane transporter activity"/>
    <property type="evidence" value="ECO:0007669"/>
    <property type="project" value="InterPro"/>
</dbReference>
<gene>
    <name evidence="4" type="ORF">CAL12_20545</name>
</gene>
<feature type="chain" id="PRO_5011812538" evidence="2">
    <location>
        <begin position="27"/>
        <end position="489"/>
    </location>
</feature>
<evidence type="ECO:0000256" key="2">
    <source>
        <dbReference type="RuleBase" id="RU362097"/>
    </source>
</evidence>
<sequence>MKRSIQIAPKMALSSLLLSLILAGCAVGPDYKAPDTKLMPFHNASLVSAAGSSSAPALDRWWTGFDDPMLVTIIQRALAQNLDLAASIARVSQARAVASGAGAQLLPTVDLGGSASATHQSLRGPIGTIASGSPGFKRDVHDVSIGPAASWELDLFGGVRRGAAAAEAEATAAEADQAGTRVMVAADAADSYLQVRGYQARLAIAQEQIKVDEQLLQLVQRRYAAGAAQGLEVAQAEALLKSARATVPPLRIALEQQLNRLDVLMGVQPGTYAKDLSQAKAIPSIPAIPADSEPVELLRRRPDIIAAERRLAASNERIGVAISDYYPKISLSGLLGFDSMSGHLFTSSAFQAAGGVGLRWRLFDSGKVDAEVAQARGSNAEALAVYKQSVLRAAEDVENALVGLSQTQIHVAQLQDQVESLVRARDLSERAYRAGSITLTDVLDADRQLLAARDELDANRANAARAAVGVFRAFGGGWESTVALAKNIN</sequence>
<dbReference type="GO" id="GO:0005886">
    <property type="term" value="C:plasma membrane"/>
    <property type="evidence" value="ECO:0007669"/>
    <property type="project" value="UniProtKB-SubCell"/>
</dbReference>
<keyword evidence="3" id="KW-0175">Coiled coil</keyword>
<dbReference type="InterPro" id="IPR003423">
    <property type="entry name" value="OMP_efflux"/>
</dbReference>
<dbReference type="EMBL" id="CP021108">
    <property type="protein sequence ID" value="ARP82968.1"/>
    <property type="molecule type" value="Genomic_DNA"/>
</dbReference>
<reference evidence="4 5" key="1">
    <citation type="submission" date="2017-05" db="EMBL/GenBank/DDBJ databases">
        <title>Complete and WGS of Bordetella genogroups.</title>
        <authorList>
            <person name="Spilker T."/>
            <person name="LiPuma J."/>
        </authorList>
    </citation>
    <scope>NUCLEOTIDE SEQUENCE [LARGE SCALE GENOMIC DNA]</scope>
    <source>
        <strain evidence="4 5">AU19157</strain>
    </source>
</reference>
<dbReference type="SUPFAM" id="SSF56954">
    <property type="entry name" value="Outer membrane efflux proteins (OEP)"/>
    <property type="match status" value="1"/>
</dbReference>
<dbReference type="KEGG" id="bgv:CAL12_20545"/>
<keyword evidence="5" id="KW-1185">Reference proteome</keyword>
<dbReference type="Proteomes" id="UP000194151">
    <property type="component" value="Chromosome"/>
</dbReference>
<organism evidence="4 5">
    <name type="scientific">Bordetella genomosp. 8</name>
    <dbReference type="NCBI Taxonomy" id="1416806"/>
    <lineage>
        <taxon>Bacteria</taxon>
        <taxon>Pseudomonadati</taxon>
        <taxon>Pseudomonadota</taxon>
        <taxon>Betaproteobacteria</taxon>
        <taxon>Burkholderiales</taxon>
        <taxon>Alcaligenaceae</taxon>
        <taxon>Bordetella</taxon>
    </lineage>
</organism>
<keyword evidence="2" id="KW-0732">Signal</keyword>
<accession>A0A1W6YPN2</accession>
<evidence type="ECO:0000313" key="4">
    <source>
        <dbReference type="EMBL" id="ARP82968.1"/>
    </source>
</evidence>
<dbReference type="PANTHER" id="PTHR30203">
    <property type="entry name" value="OUTER MEMBRANE CATION EFFLUX PROTEIN"/>
    <property type="match status" value="1"/>
</dbReference>
<dbReference type="OrthoDB" id="9770517at2"/>
<comment type="subcellular location">
    <subcellularLocation>
        <location evidence="2">Cell membrane</location>
        <topology evidence="2">Lipid-anchor</topology>
    </subcellularLocation>
</comment>
<dbReference type="Pfam" id="PF02321">
    <property type="entry name" value="OEP"/>
    <property type="match status" value="2"/>
</dbReference>
<keyword evidence="2" id="KW-0564">Palmitate</keyword>
<proteinExistence type="inferred from homology"/>
<dbReference type="InterPro" id="IPR010131">
    <property type="entry name" value="MdtP/NodT-like"/>
</dbReference>
<protein>
    <submittedName>
        <fullName evidence="4">RND transporter</fullName>
    </submittedName>
</protein>
<name>A0A1W6YPN2_9BORD</name>
<keyword evidence="2" id="KW-0812">Transmembrane</keyword>
<evidence type="ECO:0000256" key="3">
    <source>
        <dbReference type="SAM" id="Coils"/>
    </source>
</evidence>
<dbReference type="AlphaFoldDB" id="A0A1W6YPN2"/>
<evidence type="ECO:0000313" key="5">
    <source>
        <dbReference type="Proteomes" id="UP000194151"/>
    </source>
</evidence>
<dbReference type="PROSITE" id="PS51257">
    <property type="entry name" value="PROKAR_LIPOPROTEIN"/>
    <property type="match status" value="1"/>
</dbReference>
<dbReference type="Gene3D" id="2.20.200.10">
    <property type="entry name" value="Outer membrane efflux proteins (OEP)"/>
    <property type="match status" value="1"/>
</dbReference>
<feature type="signal peptide" evidence="2">
    <location>
        <begin position="1"/>
        <end position="26"/>
    </location>
</feature>
<dbReference type="STRING" id="1416806.CAL12_20545"/>
<keyword evidence="2" id="KW-0472">Membrane</keyword>
<evidence type="ECO:0000256" key="1">
    <source>
        <dbReference type="ARBA" id="ARBA00007613"/>
    </source>
</evidence>